<name>A0A1B6IFH5_9HEMI</name>
<organism evidence="1">
    <name type="scientific">Homalodisca liturata</name>
    <dbReference type="NCBI Taxonomy" id="320908"/>
    <lineage>
        <taxon>Eukaryota</taxon>
        <taxon>Metazoa</taxon>
        <taxon>Ecdysozoa</taxon>
        <taxon>Arthropoda</taxon>
        <taxon>Hexapoda</taxon>
        <taxon>Insecta</taxon>
        <taxon>Pterygota</taxon>
        <taxon>Neoptera</taxon>
        <taxon>Paraneoptera</taxon>
        <taxon>Hemiptera</taxon>
        <taxon>Auchenorrhyncha</taxon>
        <taxon>Membracoidea</taxon>
        <taxon>Cicadellidae</taxon>
        <taxon>Cicadellinae</taxon>
        <taxon>Proconiini</taxon>
        <taxon>Homalodisca</taxon>
    </lineage>
</organism>
<gene>
    <name evidence="1" type="ORF">g.28445</name>
</gene>
<sequence>MWYWSPNVYCTLNVITLMSDFLHFTTSTSLIKLLTRNGSLLYKYVILSPDEVMTGAQQHDYNTLHTANYHLPAHRLASTEKKPTYVGAKLWHALPLELKRRDRLQFGHKLKLWLQDHPFYTINEFLNCTVL</sequence>
<protein>
    <submittedName>
        <fullName evidence="1">Uncharacterized protein</fullName>
    </submittedName>
</protein>
<dbReference type="EMBL" id="GECU01022035">
    <property type="protein sequence ID" value="JAS85671.1"/>
    <property type="molecule type" value="Transcribed_RNA"/>
</dbReference>
<accession>A0A1B6IFH5</accession>
<evidence type="ECO:0000313" key="1">
    <source>
        <dbReference type="EMBL" id="JAS85671.1"/>
    </source>
</evidence>
<reference evidence="1" key="1">
    <citation type="submission" date="2015-11" db="EMBL/GenBank/DDBJ databases">
        <title>De novo transcriptome assembly of four potential Pierce s Disease insect vectors from Arizona vineyards.</title>
        <authorList>
            <person name="Tassone E.E."/>
        </authorList>
    </citation>
    <scope>NUCLEOTIDE SEQUENCE</scope>
</reference>
<dbReference type="AlphaFoldDB" id="A0A1B6IFH5"/>
<proteinExistence type="predicted"/>